<reference evidence="2 3" key="1">
    <citation type="submission" date="2020-10" db="EMBL/GenBank/DDBJ databases">
        <title>Sequencing the genomes of 1000 actinobacteria strains.</title>
        <authorList>
            <person name="Klenk H.-P."/>
        </authorList>
    </citation>
    <scope>NUCLEOTIDE SEQUENCE [LARGE SCALE GENOMIC DNA]</scope>
    <source>
        <strain evidence="2 3">DSM 41803</strain>
    </source>
</reference>
<evidence type="ECO:0000313" key="2">
    <source>
        <dbReference type="EMBL" id="MBE1602895.1"/>
    </source>
</evidence>
<dbReference type="Proteomes" id="UP000629287">
    <property type="component" value="Unassembled WGS sequence"/>
</dbReference>
<dbReference type="SUPFAM" id="SSF53098">
    <property type="entry name" value="Ribonuclease H-like"/>
    <property type="match status" value="1"/>
</dbReference>
<name>A0A8I0PIJ0_9ACTN</name>
<gene>
    <name evidence="2" type="ORF">H4687_009024</name>
</gene>
<dbReference type="InterPro" id="IPR039365">
    <property type="entry name" value="IS701-like"/>
</dbReference>
<keyword evidence="3" id="KW-1185">Reference proteome</keyword>
<evidence type="ECO:0000256" key="1">
    <source>
        <dbReference type="SAM" id="MobiDB-lite"/>
    </source>
</evidence>
<dbReference type="InterPro" id="IPR012337">
    <property type="entry name" value="RNaseH-like_sf"/>
</dbReference>
<feature type="region of interest" description="Disordered" evidence="1">
    <location>
        <begin position="1"/>
        <end position="30"/>
    </location>
</feature>
<evidence type="ECO:0008006" key="4">
    <source>
        <dbReference type="Google" id="ProtNLM"/>
    </source>
</evidence>
<evidence type="ECO:0000313" key="3">
    <source>
        <dbReference type="Proteomes" id="UP000629287"/>
    </source>
</evidence>
<sequence length="189" mass="21445">MKPTVIEAGKQTARPVQWREGSRPGSGRSGVKRMYSRFVVLRVRPAGREIRKACGGPELPVCWLLAEWPAGQPEPVQFWLSNLPADTPLATLVRTVKLRWRIEHDYREMKQVPGPGPLRRPHLARLAPPRHPRLRRTRLLHPPAHHPVPKRDGAGLSLYKVARELQLLLAVWTGPCPTCHRNMPEPIPT</sequence>
<dbReference type="EMBL" id="JADBGF010000001">
    <property type="protein sequence ID" value="MBE1602895.1"/>
    <property type="molecule type" value="Genomic_DNA"/>
</dbReference>
<protein>
    <recommendedName>
        <fullName evidence="4">Transposase</fullName>
    </recommendedName>
</protein>
<organism evidence="2 3">
    <name type="scientific">Streptomyces stelliscabiei</name>
    <dbReference type="NCBI Taxonomy" id="146820"/>
    <lineage>
        <taxon>Bacteria</taxon>
        <taxon>Bacillati</taxon>
        <taxon>Actinomycetota</taxon>
        <taxon>Actinomycetes</taxon>
        <taxon>Kitasatosporales</taxon>
        <taxon>Streptomycetaceae</taxon>
        <taxon>Streptomyces</taxon>
    </lineage>
</organism>
<dbReference type="AlphaFoldDB" id="A0A8I0PIJ0"/>
<accession>A0A8I0PIJ0</accession>
<proteinExistence type="predicted"/>
<comment type="caution">
    <text evidence="2">The sequence shown here is derived from an EMBL/GenBank/DDBJ whole genome shotgun (WGS) entry which is preliminary data.</text>
</comment>
<dbReference type="PANTHER" id="PTHR33627">
    <property type="entry name" value="TRANSPOSASE"/>
    <property type="match status" value="1"/>
</dbReference>
<dbReference type="PANTHER" id="PTHR33627:SF1">
    <property type="entry name" value="TRANSPOSASE"/>
    <property type="match status" value="1"/>
</dbReference>